<reference evidence="3" key="2">
    <citation type="submission" date="2017-01" db="EMBL/GenBank/DDBJ databases">
        <authorList>
            <person name="Mah S.A."/>
            <person name="Swanson W.J."/>
            <person name="Moy G.W."/>
            <person name="Vacquier V.D."/>
        </authorList>
    </citation>
    <scope>NUCLEOTIDE SEQUENCE [LARGE SCALE GENOMIC DNA]</scope>
    <source>
        <strain evidence="3">DSM 21068</strain>
    </source>
</reference>
<evidence type="ECO:0000313" key="4">
    <source>
        <dbReference type="Proteomes" id="UP000186246"/>
    </source>
</evidence>
<feature type="chain" id="PRO_5044563912" description="Lipoprotein" evidence="1">
    <location>
        <begin position="19"/>
        <end position="182"/>
    </location>
</feature>
<dbReference type="EMBL" id="FTOJ01000009">
    <property type="protein sequence ID" value="SIT00903.1"/>
    <property type="molecule type" value="Genomic_DNA"/>
</dbReference>
<dbReference type="Proteomes" id="UP000238314">
    <property type="component" value="Unassembled WGS sequence"/>
</dbReference>
<protein>
    <recommendedName>
        <fullName evidence="6">Lipoprotein</fullName>
    </recommendedName>
</protein>
<dbReference type="EMBL" id="MUGO01000022">
    <property type="protein sequence ID" value="PQA90775.1"/>
    <property type="molecule type" value="Genomic_DNA"/>
</dbReference>
<dbReference type="Proteomes" id="UP000186246">
    <property type="component" value="Unassembled WGS sequence"/>
</dbReference>
<dbReference type="RefSeq" id="WP_076452416.1">
    <property type="nucleotide sequence ID" value="NZ_FTOJ01000009.1"/>
</dbReference>
<evidence type="ECO:0008006" key="6">
    <source>
        <dbReference type="Google" id="ProtNLM"/>
    </source>
</evidence>
<reference evidence="4" key="3">
    <citation type="submission" date="2017-01" db="EMBL/GenBank/DDBJ databases">
        <authorList>
            <person name="Varghese N."/>
            <person name="Submissions S."/>
        </authorList>
    </citation>
    <scope>NUCLEOTIDE SEQUENCE [LARGE SCALE GENOMIC DNA]</scope>
    <source>
        <strain evidence="4">DSM 21068</strain>
    </source>
</reference>
<organism evidence="3 4">
    <name type="scientific">Chryseobacterium piscicola</name>
    <dbReference type="NCBI Taxonomy" id="551459"/>
    <lineage>
        <taxon>Bacteria</taxon>
        <taxon>Pseudomonadati</taxon>
        <taxon>Bacteroidota</taxon>
        <taxon>Flavobacteriia</taxon>
        <taxon>Flavobacteriales</taxon>
        <taxon>Weeksellaceae</taxon>
        <taxon>Chryseobacterium group</taxon>
        <taxon>Chryseobacterium</taxon>
    </lineage>
</organism>
<proteinExistence type="predicted"/>
<keyword evidence="5" id="KW-1185">Reference proteome</keyword>
<feature type="signal peptide" evidence="1">
    <location>
        <begin position="1"/>
        <end position="18"/>
    </location>
</feature>
<dbReference type="OrthoDB" id="756944at2"/>
<dbReference type="AlphaFoldDB" id="A0A1N7NR73"/>
<sequence length="182" mass="21530">MKKLIPYLSLLLFTLNCAGFKNIESPESFIKKNNIENINGTYENLPSSGSSFYIRMLTDVFDRNINMFNWKDKYDAKKTKVKLQMIEKNRLNVIVFKNEKTVFNKNLRVKLKKDGYLYLKEKRFMIDLIPLVLGGWNIQKSRLGADENNNLKIQSNYFFCNGFAVLMSDWKTHHYNLTFEKQ</sequence>
<name>A0A1N7NR73_9FLAO</name>
<reference evidence="2 5" key="1">
    <citation type="submission" date="2016-11" db="EMBL/GenBank/DDBJ databases">
        <title>Whole genomes of Flavobacteriaceae.</title>
        <authorList>
            <person name="Stine C."/>
            <person name="Li C."/>
            <person name="Tadesse D."/>
        </authorList>
    </citation>
    <scope>NUCLEOTIDE SEQUENCE [LARGE SCALE GENOMIC DNA]</scope>
    <source>
        <strain evidence="2 5">DSM 21068</strain>
    </source>
</reference>
<evidence type="ECO:0000313" key="2">
    <source>
        <dbReference type="EMBL" id="PQA90775.1"/>
    </source>
</evidence>
<evidence type="ECO:0000313" key="3">
    <source>
        <dbReference type="EMBL" id="SIT00903.1"/>
    </source>
</evidence>
<gene>
    <name evidence="2" type="ORF">B0A70_13600</name>
    <name evidence="3" type="ORF">SAMN05421796_10910</name>
</gene>
<evidence type="ECO:0000256" key="1">
    <source>
        <dbReference type="SAM" id="SignalP"/>
    </source>
</evidence>
<evidence type="ECO:0000313" key="5">
    <source>
        <dbReference type="Proteomes" id="UP000238314"/>
    </source>
</evidence>
<keyword evidence="1" id="KW-0732">Signal</keyword>
<accession>A0A1N7NR73</accession>